<evidence type="ECO:0000313" key="1">
    <source>
        <dbReference type="EMBL" id="MCX2981139.1"/>
    </source>
</evidence>
<evidence type="ECO:0000313" key="2">
    <source>
        <dbReference type="Proteomes" id="UP001143362"/>
    </source>
</evidence>
<dbReference type="Proteomes" id="UP001143362">
    <property type="component" value="Unassembled WGS sequence"/>
</dbReference>
<dbReference type="EMBL" id="SHNN01000002">
    <property type="protein sequence ID" value="MCX2981139.1"/>
    <property type="molecule type" value="Genomic_DNA"/>
</dbReference>
<keyword evidence="2" id="KW-1185">Reference proteome</keyword>
<name>A0ABT3TGK1_9GAMM</name>
<protein>
    <submittedName>
        <fullName evidence="1">Uncharacterized protein</fullName>
    </submittedName>
</protein>
<reference evidence="1" key="1">
    <citation type="submission" date="2019-02" db="EMBL/GenBank/DDBJ databases">
        <authorList>
            <person name="Li S.-H."/>
        </authorList>
    </citation>
    <scope>NUCLEOTIDE SEQUENCE</scope>
    <source>
        <strain evidence="1">IMCC14734</strain>
    </source>
</reference>
<proteinExistence type="predicted"/>
<gene>
    <name evidence="1" type="ORF">EYC98_09710</name>
</gene>
<comment type="caution">
    <text evidence="1">The sequence shown here is derived from an EMBL/GenBank/DDBJ whole genome shotgun (WGS) entry which is preliminary data.</text>
</comment>
<sequence>MRGYWHMSQFALDYHRLFGELPSFTLRRSS</sequence>
<organism evidence="1 2">
    <name type="scientific">Candidatus Litorirhabdus singularis</name>
    <dbReference type="NCBI Taxonomy" id="2518993"/>
    <lineage>
        <taxon>Bacteria</taxon>
        <taxon>Pseudomonadati</taxon>
        <taxon>Pseudomonadota</taxon>
        <taxon>Gammaproteobacteria</taxon>
        <taxon>Cellvibrionales</taxon>
        <taxon>Halieaceae</taxon>
        <taxon>Candidatus Litorirhabdus</taxon>
    </lineage>
</organism>
<accession>A0ABT3TGK1</accession>